<keyword evidence="5 7" id="KW-0472">Membrane</keyword>
<dbReference type="Proteomes" id="UP000824219">
    <property type="component" value="Linkage Group LG22"/>
</dbReference>
<dbReference type="Gene3D" id="3.40.50.1010">
    <property type="entry name" value="5'-nuclease"/>
    <property type="match status" value="1"/>
</dbReference>
<evidence type="ECO:0008006" key="10">
    <source>
        <dbReference type="Google" id="ProtNLM"/>
    </source>
</evidence>
<evidence type="ECO:0000256" key="4">
    <source>
        <dbReference type="ARBA" id="ARBA00022989"/>
    </source>
</evidence>
<dbReference type="AlphaFoldDB" id="A0A9D3N8Q8"/>
<dbReference type="InterPro" id="IPR029060">
    <property type="entry name" value="PIN-like_dom_sf"/>
</dbReference>
<evidence type="ECO:0000256" key="3">
    <source>
        <dbReference type="ARBA" id="ARBA00022692"/>
    </source>
</evidence>
<dbReference type="PANTHER" id="PTHR15665">
    <property type="entry name" value="ASTEROID PROTEIN"/>
    <property type="match status" value="1"/>
</dbReference>
<reference evidence="8 9" key="1">
    <citation type="submission" date="2021-06" db="EMBL/GenBank/DDBJ databases">
        <title>Chromosome-level genome assembly of the red-tail catfish (Hemibagrus wyckioides).</title>
        <authorList>
            <person name="Shao F."/>
        </authorList>
    </citation>
    <scope>NUCLEOTIDE SEQUENCE [LARGE SCALE GENOMIC DNA]</scope>
    <source>
        <strain evidence="8">EC202008001</strain>
        <tissue evidence="8">Blood</tissue>
    </source>
</reference>
<evidence type="ECO:0000256" key="6">
    <source>
        <dbReference type="SAM" id="MobiDB-lite"/>
    </source>
</evidence>
<comment type="subcellular location">
    <subcellularLocation>
        <location evidence="1">Membrane</location>
        <topology evidence="1">Multi-pass membrane protein</topology>
    </subcellularLocation>
</comment>
<feature type="compositionally biased region" description="Basic residues" evidence="6">
    <location>
        <begin position="1045"/>
        <end position="1054"/>
    </location>
</feature>
<feature type="transmembrane region" description="Helical" evidence="7">
    <location>
        <begin position="741"/>
        <end position="764"/>
    </location>
</feature>
<feature type="compositionally biased region" description="Polar residues" evidence="6">
    <location>
        <begin position="1135"/>
        <end position="1145"/>
    </location>
</feature>
<organism evidence="8 9">
    <name type="scientific">Hemibagrus wyckioides</name>
    <dbReference type="NCBI Taxonomy" id="337641"/>
    <lineage>
        <taxon>Eukaryota</taxon>
        <taxon>Metazoa</taxon>
        <taxon>Chordata</taxon>
        <taxon>Craniata</taxon>
        <taxon>Vertebrata</taxon>
        <taxon>Euteleostomi</taxon>
        <taxon>Actinopterygii</taxon>
        <taxon>Neopterygii</taxon>
        <taxon>Teleostei</taxon>
        <taxon>Ostariophysi</taxon>
        <taxon>Siluriformes</taxon>
        <taxon>Bagridae</taxon>
        <taxon>Hemibagrus</taxon>
    </lineage>
</organism>
<sequence>MGVQGLHRYINNSDFLNNCCFGQSKLIIDGSTLFYWLYFGSRLDRIHGGDYNYFEETVTLFFNNLRMCDIEPYVVLDGGFDIRGKKFDTMKKRCQLRIKSACALSSGCSGEILPILIKNVFKQVLWNLRVPFIQCLAEADWEAAALANEWNCPVLSNDSDFYIFGNRGGFLPHTHFQWRKVNHHKSTGKKFIHAKWFGFKNLCDTFNQMNKHLLPLFATILGNDYIKMDKRTFPNFTKFSRSRSQIDGLLRWLSQFSEPEKAIDALLGPVGMNKKSDNPRTAMIQETEAYKLKPSSIAQFFISGEAQSRPPGLLQNLPDWTLKPLAEGKLASSVIAVLTQQKVIMNFQVEDFELSSSSNTSRLIRQVTYGLLLCTERWQKVSKHSKSAVVKQQYNVEEYDRQKTTLTKSTVQAFLPRCVETQLHLDSLWEVPQDLRLQVMLEALDVSPIADSIHVPEKLQLAVYVTCFWLKQAKPEPKAEIFWALLTGFVYGHLCREQQPEKEILEILEKLNRYDSKTVDLELAHAFCQWQCCLKDSFTLNQLLNHPVPEPELARLYCGSLVHGVARELKRGTEPKSFLAGSSVAISLYQNLQAAVESELDDDFITRLKTRTWQREHQESVEETSRAFQNMSGEEEEKESHCMKDDKFADPSRRSRCMATVPWRMRGSESRLVPPLLPARPLLSLGLLQLVLGCSMVALSFGALSLSNSPPVRNSCPFWAGSSVILSGIIGLTTWKRPMLLLVNLFVLLSMVCILLNLAGFILCCQGAQLVSSTIHCQLEGDGVCNCCAESPSKCQDEDVIKIYAGTSCASMRVLLKKVLFALCALNALTTVVCLIAAALRYLQIFSTRRPCMEEPRNIAEEEEQPHIPDPDDFVPPAPPPSYFSTFYTYTPRLARRMFGDSVIPLPHIYGARIKGVEVFCPLDPPPPYEAVAARQAEPSQVLDHEVQVTDQSEGVPHCSETDTASDDRCMQTAMLSSSPPSQSITTSNSRKPRRQRHRRSNSDPVLLDLTAKVMSCEAATQTEVGPGTAVGSGPETEHPVVTLRRGRGNRRPRPSSMVDYQSYRDTKLLVARFLQQQSPISLTPEVQELINSIKSVLRSDQEHMEEAVRCASFIQQVMSVSERGQGQGQAPCARQTQPDGTSHTLPLRKRPGLLHLRSCGDLSTFTWAELQVSGQSRPSSRANSRTGFRTGSRRQAQERPHSLIGVSRETII</sequence>
<name>A0A9D3N8Q8_9TELE</name>
<proteinExistence type="inferred from homology"/>
<evidence type="ECO:0000313" key="8">
    <source>
        <dbReference type="EMBL" id="KAG7318413.1"/>
    </source>
</evidence>
<feature type="transmembrane region" description="Helical" evidence="7">
    <location>
        <begin position="682"/>
        <end position="704"/>
    </location>
</feature>
<comment type="similarity">
    <text evidence="2">Belongs to the asteroid family.</text>
</comment>
<dbReference type="InterPro" id="IPR007237">
    <property type="entry name" value="CD20-like"/>
</dbReference>
<accession>A0A9D3N8Q8</accession>
<dbReference type="OrthoDB" id="9945596at2759"/>
<dbReference type="Pfam" id="PF04103">
    <property type="entry name" value="CD20"/>
    <property type="match status" value="1"/>
</dbReference>
<feature type="transmembrane region" description="Helical" evidence="7">
    <location>
        <begin position="820"/>
        <end position="843"/>
    </location>
</feature>
<feature type="region of interest" description="Disordered" evidence="6">
    <location>
        <begin position="1021"/>
        <end position="1058"/>
    </location>
</feature>
<keyword evidence="3 7" id="KW-0812">Transmembrane</keyword>
<evidence type="ECO:0000256" key="5">
    <source>
        <dbReference type="ARBA" id="ARBA00023136"/>
    </source>
</evidence>
<feature type="compositionally biased region" description="Low complexity" evidence="6">
    <location>
        <begin position="977"/>
        <end position="990"/>
    </location>
</feature>
<protein>
    <recommendedName>
        <fullName evidence="10">Protein FAM189A2</fullName>
    </recommendedName>
</protein>
<dbReference type="SUPFAM" id="SSF88723">
    <property type="entry name" value="PIN domain-like"/>
    <property type="match status" value="1"/>
</dbReference>
<feature type="region of interest" description="Disordered" evidence="6">
    <location>
        <begin position="974"/>
        <end position="1008"/>
    </location>
</feature>
<evidence type="ECO:0000256" key="1">
    <source>
        <dbReference type="ARBA" id="ARBA00004141"/>
    </source>
</evidence>
<dbReference type="PANTHER" id="PTHR15665:SF1">
    <property type="entry name" value="PROTEIN ASTEROID HOMOLOG 1"/>
    <property type="match status" value="1"/>
</dbReference>
<feature type="compositionally biased region" description="Polar residues" evidence="6">
    <location>
        <begin position="1174"/>
        <end position="1190"/>
    </location>
</feature>
<comment type="caution">
    <text evidence="8">The sequence shown here is derived from an EMBL/GenBank/DDBJ whole genome shotgun (WGS) entry which is preliminary data.</text>
</comment>
<evidence type="ECO:0000256" key="7">
    <source>
        <dbReference type="SAM" id="Phobius"/>
    </source>
</evidence>
<evidence type="ECO:0000256" key="2">
    <source>
        <dbReference type="ARBA" id="ARBA00007398"/>
    </source>
</evidence>
<evidence type="ECO:0000313" key="9">
    <source>
        <dbReference type="Proteomes" id="UP000824219"/>
    </source>
</evidence>
<dbReference type="EMBL" id="JAHKSW010000022">
    <property type="protein sequence ID" value="KAG7318413.1"/>
    <property type="molecule type" value="Genomic_DNA"/>
</dbReference>
<feature type="region of interest" description="Disordered" evidence="6">
    <location>
        <begin position="1174"/>
        <end position="1213"/>
    </location>
</feature>
<keyword evidence="4 7" id="KW-1133">Transmembrane helix</keyword>
<feature type="transmembrane region" description="Helical" evidence="7">
    <location>
        <begin position="716"/>
        <end position="735"/>
    </location>
</feature>
<dbReference type="InterPro" id="IPR026832">
    <property type="entry name" value="Asteroid"/>
</dbReference>
<gene>
    <name evidence="8" type="ORF">KOW79_018168</name>
</gene>
<feature type="compositionally biased region" description="Basic residues" evidence="6">
    <location>
        <begin position="991"/>
        <end position="1000"/>
    </location>
</feature>
<keyword evidence="9" id="KW-1185">Reference proteome</keyword>
<dbReference type="GO" id="GO:0016020">
    <property type="term" value="C:membrane"/>
    <property type="evidence" value="ECO:0007669"/>
    <property type="project" value="UniProtKB-SubCell"/>
</dbReference>
<feature type="region of interest" description="Disordered" evidence="6">
    <location>
        <begin position="1125"/>
        <end position="1150"/>
    </location>
</feature>